<gene>
    <name evidence="4" type="ORF">SAMN05216313_101401</name>
</gene>
<keyword evidence="2" id="KW-0378">Hydrolase</keyword>
<reference evidence="5" key="1">
    <citation type="submission" date="2016-10" db="EMBL/GenBank/DDBJ databases">
        <authorList>
            <person name="Varghese N."/>
            <person name="Submissions S."/>
        </authorList>
    </citation>
    <scope>NUCLEOTIDE SEQUENCE [LARGE SCALE GENOMIC DNA]</scope>
    <source>
        <strain evidence="5">NLAE-zl-G277</strain>
    </source>
</reference>
<dbReference type="Gene3D" id="3.40.720.10">
    <property type="entry name" value="Alkaline Phosphatase, subunit A"/>
    <property type="match status" value="1"/>
</dbReference>
<dbReference type="EMBL" id="FOIM01000001">
    <property type="protein sequence ID" value="SET03161.1"/>
    <property type="molecule type" value="Genomic_DNA"/>
</dbReference>
<evidence type="ECO:0000259" key="3">
    <source>
        <dbReference type="Pfam" id="PF00884"/>
    </source>
</evidence>
<dbReference type="PANTHER" id="PTHR45953">
    <property type="entry name" value="IDURONATE 2-SULFATASE"/>
    <property type="match status" value="1"/>
</dbReference>
<dbReference type="InterPro" id="IPR017850">
    <property type="entry name" value="Alkaline_phosphatase_core_sf"/>
</dbReference>
<dbReference type="GO" id="GO:0005737">
    <property type="term" value="C:cytoplasm"/>
    <property type="evidence" value="ECO:0007669"/>
    <property type="project" value="TreeGrafter"/>
</dbReference>
<dbReference type="GO" id="GO:0004423">
    <property type="term" value="F:iduronate-2-sulfatase activity"/>
    <property type="evidence" value="ECO:0007669"/>
    <property type="project" value="TreeGrafter"/>
</dbReference>
<evidence type="ECO:0000313" key="4">
    <source>
        <dbReference type="EMBL" id="SET03161.1"/>
    </source>
</evidence>
<evidence type="ECO:0000256" key="2">
    <source>
        <dbReference type="ARBA" id="ARBA00022801"/>
    </source>
</evidence>
<feature type="domain" description="Sulfatase N-terminal" evidence="3">
    <location>
        <begin position="4"/>
        <end position="192"/>
    </location>
</feature>
<dbReference type="InterPro" id="IPR000917">
    <property type="entry name" value="Sulfatase_N"/>
</dbReference>
<protein>
    <submittedName>
        <fullName evidence="4">Sulfatase</fullName>
    </submittedName>
</protein>
<dbReference type="AlphaFoldDB" id="A0A1I0B8S7"/>
<dbReference type="Proteomes" id="UP000198508">
    <property type="component" value="Unassembled WGS sequence"/>
</dbReference>
<sequence length="328" mass="37366">MDDNDRSCLDYSIQYLRERREAGREDKPFCLFLCLSNPHPPYGCSPPWYGRTDRSHIPARRPTPENWEGMPSMLKGIYEKQGLQGWSEERFAELKGTYYDMISQLDERLGELVAVMKETGVYDGTALFFFSDHGDFTGDYGLLEKAQNTFYDCQCNIPLIIKPPAGTDCRPRVSGALAELVDIPATVAELGGFALNYTQFGRSLCPVLAGVETHRDAVFCEGGRIHGELQAMERGHGPDSLYWPRLSTQCEEGPEHTKAIMVREQRYKYVYRLYEPGQLFDLEEDPQELVNLAGRAEYGEIEGRLQARILRFLVETGDFVPNRKDKGY</sequence>
<proteinExistence type="predicted"/>
<dbReference type="Pfam" id="PF00884">
    <property type="entry name" value="Sulfatase"/>
    <property type="match status" value="1"/>
</dbReference>
<dbReference type="STRING" id="460384.SAMN05216313_101401"/>
<evidence type="ECO:0000313" key="5">
    <source>
        <dbReference type="Proteomes" id="UP000198508"/>
    </source>
</evidence>
<evidence type="ECO:0000256" key="1">
    <source>
        <dbReference type="ARBA" id="ARBA00022723"/>
    </source>
</evidence>
<dbReference type="SUPFAM" id="SSF53649">
    <property type="entry name" value="Alkaline phosphatase-like"/>
    <property type="match status" value="1"/>
</dbReference>
<name>A0A1I0B8S7_9FIRM</name>
<accession>A0A1I0B8S7</accession>
<organism evidence="4 5">
    <name type="scientific">Enterocloster lavalensis</name>
    <dbReference type="NCBI Taxonomy" id="460384"/>
    <lineage>
        <taxon>Bacteria</taxon>
        <taxon>Bacillati</taxon>
        <taxon>Bacillota</taxon>
        <taxon>Clostridia</taxon>
        <taxon>Lachnospirales</taxon>
        <taxon>Lachnospiraceae</taxon>
        <taxon>Enterocloster</taxon>
    </lineage>
</organism>
<keyword evidence="1" id="KW-0479">Metal-binding</keyword>
<dbReference type="PANTHER" id="PTHR45953:SF1">
    <property type="entry name" value="IDURONATE 2-SULFATASE"/>
    <property type="match status" value="1"/>
</dbReference>
<dbReference type="GO" id="GO:0046872">
    <property type="term" value="F:metal ion binding"/>
    <property type="evidence" value="ECO:0007669"/>
    <property type="project" value="UniProtKB-KW"/>
</dbReference>
<keyword evidence="5" id="KW-1185">Reference proteome</keyword>